<dbReference type="InterPro" id="IPR010775">
    <property type="entry name" value="DUF1365"/>
</dbReference>
<dbReference type="AlphaFoldDB" id="A0A8D5G0K1"/>
<gene>
    <name evidence="2" type="ORF">ZMTM_14040</name>
</gene>
<keyword evidence="1" id="KW-0472">Membrane</keyword>
<dbReference type="Pfam" id="PF07103">
    <property type="entry name" value="DUF1365"/>
    <property type="match status" value="1"/>
</dbReference>
<keyword evidence="1" id="KW-1133">Transmembrane helix</keyword>
<evidence type="ECO:0008006" key="4">
    <source>
        <dbReference type="Google" id="ProtNLM"/>
    </source>
</evidence>
<dbReference type="KEGG" id="mpau:ZMTM_14040"/>
<keyword evidence="3" id="KW-1185">Reference proteome</keyword>
<reference evidence="2" key="1">
    <citation type="journal article" date="2021" name="Arch. Microbiol.">
        <title>Methyloradius palustris gen. nov., sp. nov., a methanol-oxidizing bacterium isolated from snow.</title>
        <authorList>
            <person name="Miyadera T."/>
            <person name="Kojima H."/>
            <person name="Fukui M."/>
        </authorList>
    </citation>
    <scope>NUCLEOTIDE SEQUENCE</scope>
    <source>
        <strain evidence="2">Zm11</strain>
    </source>
</reference>
<organism evidence="2 3">
    <name type="scientific">Methyloradius palustris</name>
    <dbReference type="NCBI Taxonomy" id="2778876"/>
    <lineage>
        <taxon>Bacteria</taxon>
        <taxon>Pseudomonadati</taxon>
        <taxon>Pseudomonadota</taxon>
        <taxon>Betaproteobacteria</taxon>
        <taxon>Nitrosomonadales</taxon>
        <taxon>Methylophilaceae</taxon>
        <taxon>Methyloradius</taxon>
    </lineage>
</organism>
<proteinExistence type="predicted"/>
<dbReference type="PANTHER" id="PTHR33973">
    <property type="entry name" value="OS07G0153300 PROTEIN"/>
    <property type="match status" value="1"/>
</dbReference>
<dbReference type="PANTHER" id="PTHR33973:SF4">
    <property type="entry name" value="OS07G0153300 PROTEIN"/>
    <property type="match status" value="1"/>
</dbReference>
<sequence length="227" mass="26752">MFLNLDELPRLFGKSWLWSAKRPNLAWFKRDDYFGNPEQSLKTSIEELVLQKTGQLPAGPICLLTNMRYFGYCFNPVSFYYCFKTDGKTLQAIVADITNTPWKERHAYVLDCTKETSINKLQRFNFSKEFHVSPFMPMDIEYDWRFSTPTDQLNVHMRNLRGGSKMFDATMALERKPINSLNLAWVLLAYPFMTLKVIFAIHWQALWLWLKKVPFISHPQKISADHH</sequence>
<evidence type="ECO:0000313" key="2">
    <source>
        <dbReference type="EMBL" id="BCM25145.1"/>
    </source>
</evidence>
<protein>
    <recommendedName>
        <fullName evidence="4">DUF1365 domain-containing protein</fullName>
    </recommendedName>
</protein>
<accession>A0A8D5G0K1</accession>
<name>A0A8D5G0K1_9PROT</name>
<evidence type="ECO:0000256" key="1">
    <source>
        <dbReference type="SAM" id="Phobius"/>
    </source>
</evidence>
<feature type="transmembrane region" description="Helical" evidence="1">
    <location>
        <begin position="183"/>
        <end position="210"/>
    </location>
</feature>
<keyword evidence="1" id="KW-0812">Transmembrane</keyword>
<dbReference type="EMBL" id="AP024110">
    <property type="protein sequence ID" value="BCM25145.1"/>
    <property type="molecule type" value="Genomic_DNA"/>
</dbReference>
<evidence type="ECO:0000313" key="3">
    <source>
        <dbReference type="Proteomes" id="UP000826722"/>
    </source>
</evidence>
<dbReference type="Proteomes" id="UP000826722">
    <property type="component" value="Chromosome"/>
</dbReference>